<dbReference type="EMBL" id="JACHHZ010000007">
    <property type="protein sequence ID" value="MBB6096340.1"/>
    <property type="molecule type" value="Genomic_DNA"/>
</dbReference>
<dbReference type="RefSeq" id="WP_184335725.1">
    <property type="nucleotide sequence ID" value="NZ_JACHHZ010000007.1"/>
</dbReference>
<evidence type="ECO:0000313" key="4">
    <source>
        <dbReference type="Proteomes" id="UP000588068"/>
    </source>
</evidence>
<dbReference type="Gene3D" id="1.25.40.10">
    <property type="entry name" value="Tetratricopeptide repeat domain"/>
    <property type="match status" value="1"/>
</dbReference>
<evidence type="ECO:0000313" key="3">
    <source>
        <dbReference type="EMBL" id="MBB6096340.1"/>
    </source>
</evidence>
<feature type="signal peptide" evidence="2">
    <location>
        <begin position="1"/>
        <end position="21"/>
    </location>
</feature>
<proteinExistence type="predicted"/>
<organism evidence="3 4">
    <name type="scientific">Povalibacter uvarum</name>
    <dbReference type="NCBI Taxonomy" id="732238"/>
    <lineage>
        <taxon>Bacteria</taxon>
        <taxon>Pseudomonadati</taxon>
        <taxon>Pseudomonadota</taxon>
        <taxon>Gammaproteobacteria</taxon>
        <taxon>Steroidobacterales</taxon>
        <taxon>Steroidobacteraceae</taxon>
        <taxon>Povalibacter</taxon>
    </lineage>
</organism>
<evidence type="ECO:0000256" key="2">
    <source>
        <dbReference type="SAM" id="SignalP"/>
    </source>
</evidence>
<keyword evidence="4" id="KW-1185">Reference proteome</keyword>
<evidence type="ECO:0000256" key="1">
    <source>
        <dbReference type="PROSITE-ProRule" id="PRU00339"/>
    </source>
</evidence>
<dbReference type="SUPFAM" id="SSF48452">
    <property type="entry name" value="TPR-like"/>
    <property type="match status" value="1"/>
</dbReference>
<comment type="caution">
    <text evidence="3">The sequence shown here is derived from an EMBL/GenBank/DDBJ whole genome shotgun (WGS) entry which is preliminary data.</text>
</comment>
<name>A0A841HVW4_9GAMM</name>
<keyword evidence="2" id="KW-0732">Signal</keyword>
<gene>
    <name evidence="3" type="ORF">HNQ60_005262</name>
</gene>
<dbReference type="Proteomes" id="UP000588068">
    <property type="component" value="Unassembled WGS sequence"/>
</dbReference>
<dbReference type="InterPro" id="IPR019734">
    <property type="entry name" value="TPR_rpt"/>
</dbReference>
<reference evidence="3 4" key="1">
    <citation type="submission" date="2020-08" db="EMBL/GenBank/DDBJ databases">
        <title>Genomic Encyclopedia of Type Strains, Phase IV (KMG-IV): sequencing the most valuable type-strain genomes for metagenomic binning, comparative biology and taxonomic classification.</title>
        <authorList>
            <person name="Goeker M."/>
        </authorList>
    </citation>
    <scope>NUCLEOTIDE SEQUENCE [LARGE SCALE GENOMIC DNA]</scope>
    <source>
        <strain evidence="3 4">DSM 26723</strain>
    </source>
</reference>
<sequence length="306" mass="34614">MRILLPLVAALAATGFADSSAAEPVAKHKSLIGTELRDPDWSPATRAMLEKDLLIAQKTMEIAPEREDSYIWLGRRFAYLNRFDEAIDAFTVGLGKFPDSYKLLRFRGRKYARTRQFELAIADYRRGVELMQGIEDSYEPDGIVNKRNQFLGSYRGNMHYYLGQTLWAVGDYAGTLQGMERSISEPLVQNPDHTVATTYWRYLALRKLGRTAEANELVRKIPGDLKLLENDGYYDGVKFMQGVLDAKSVIAKGDAISSFAVAMDYHFRGQHAEAERTWTDIITKTPQGFWPAETELLASRARRGAK</sequence>
<dbReference type="PROSITE" id="PS50005">
    <property type="entry name" value="TPR"/>
    <property type="match status" value="1"/>
</dbReference>
<accession>A0A841HVW4</accession>
<feature type="chain" id="PRO_5032585167" evidence="2">
    <location>
        <begin position="22"/>
        <end position="306"/>
    </location>
</feature>
<protein>
    <submittedName>
        <fullName evidence="3">Tetratricopeptide (TPR) repeat protein</fullName>
    </submittedName>
</protein>
<dbReference type="InterPro" id="IPR011990">
    <property type="entry name" value="TPR-like_helical_dom_sf"/>
</dbReference>
<feature type="repeat" description="TPR" evidence="1">
    <location>
        <begin position="67"/>
        <end position="100"/>
    </location>
</feature>
<dbReference type="AlphaFoldDB" id="A0A841HVW4"/>
<keyword evidence="1" id="KW-0802">TPR repeat</keyword>